<organism evidence="1 2">
    <name type="scientific">Chryseobacterium arthrosphaerae</name>
    <dbReference type="NCBI Taxonomy" id="651561"/>
    <lineage>
        <taxon>Bacteria</taxon>
        <taxon>Pseudomonadati</taxon>
        <taxon>Bacteroidota</taxon>
        <taxon>Flavobacteriia</taxon>
        <taxon>Flavobacteriales</taxon>
        <taxon>Weeksellaceae</taxon>
        <taxon>Chryseobacterium group</taxon>
        <taxon>Chryseobacterium</taxon>
    </lineage>
</organism>
<dbReference type="Proteomes" id="UP000276953">
    <property type="component" value="Unassembled WGS sequence"/>
</dbReference>
<gene>
    <name evidence="1" type="ORF">EJ377_16160</name>
</gene>
<evidence type="ECO:0000313" key="1">
    <source>
        <dbReference type="EMBL" id="RTZ46060.1"/>
    </source>
</evidence>
<sequence>MTIIFNAGASQYVISVRNKLTSSPVGCLSTPISRTVVPLNLNTITINPNPDLSAEQYTDLQCKSERNYAGFNGMELRKF</sequence>
<comment type="caution">
    <text evidence="1">The sequence shown here is derived from an EMBL/GenBank/DDBJ whole genome shotgun (WGS) entry which is preliminary data.</text>
</comment>
<proteinExistence type="predicted"/>
<reference evidence="1 2" key="1">
    <citation type="submission" date="2018-12" db="EMBL/GenBank/DDBJ databases">
        <title>Draft Genome Sequence of Chryseobacterium arthrosphaerae strain ED882-96 Isolated from the Blood of a Patient with Liver Cirrhosis in Taiwan.</title>
        <authorList>
            <person name="Lin J.-N."/>
            <person name="Lai C.-H."/>
            <person name="Yang C.-H."/>
            <person name="Huang Y.-H."/>
        </authorList>
    </citation>
    <scope>NUCLEOTIDE SEQUENCE [LARGE SCALE GENOMIC DNA]</scope>
    <source>
        <strain evidence="1 2">ED882-96</strain>
    </source>
</reference>
<evidence type="ECO:0000313" key="2">
    <source>
        <dbReference type="Proteomes" id="UP000276953"/>
    </source>
</evidence>
<name>A0A3S0N1B5_9FLAO</name>
<protein>
    <submittedName>
        <fullName evidence="1">Uncharacterized protein</fullName>
    </submittedName>
</protein>
<accession>A0A3S0N1B5</accession>
<dbReference type="AlphaFoldDB" id="A0A3S0N1B5"/>
<dbReference type="EMBL" id="RYFC01000003">
    <property type="protein sequence ID" value="RTZ46060.1"/>
    <property type="molecule type" value="Genomic_DNA"/>
</dbReference>